<proteinExistence type="predicted"/>
<dbReference type="KEGG" id="mhey:H2LOC_013500"/>
<gene>
    <name evidence="1" type="ORF">H2LOC_013500</name>
</gene>
<dbReference type="OrthoDB" id="8127484at2"/>
<name>A0A6B8KLL2_9HYPH</name>
<evidence type="ECO:0000313" key="2">
    <source>
        <dbReference type="Proteomes" id="UP000309061"/>
    </source>
</evidence>
<sequence>MAGTLGAPGFRAFLVEIGPHAVGVVTQEDDGFRFCAFKNRFRALEDQLFDDPDAARSAALELHCSAGRELSALTSLATG</sequence>
<organism evidence="1 2">
    <name type="scientific">Methylocystis heyeri</name>
    <dbReference type="NCBI Taxonomy" id="391905"/>
    <lineage>
        <taxon>Bacteria</taxon>
        <taxon>Pseudomonadati</taxon>
        <taxon>Pseudomonadota</taxon>
        <taxon>Alphaproteobacteria</taxon>
        <taxon>Hyphomicrobiales</taxon>
        <taxon>Methylocystaceae</taxon>
        <taxon>Methylocystis</taxon>
    </lineage>
</organism>
<dbReference type="Proteomes" id="UP000309061">
    <property type="component" value="Chromosome"/>
</dbReference>
<evidence type="ECO:0000313" key="1">
    <source>
        <dbReference type="EMBL" id="QGM48081.1"/>
    </source>
</evidence>
<dbReference type="AlphaFoldDB" id="A0A6B8KLL2"/>
<reference evidence="1 2" key="1">
    <citation type="submission" date="2019-11" db="EMBL/GenBank/DDBJ databases">
        <title>The genome sequence of Methylocystis heyeri.</title>
        <authorList>
            <person name="Oshkin I.Y."/>
            <person name="Miroshnikov K."/>
            <person name="Dedysh S.N."/>
        </authorList>
    </citation>
    <scope>NUCLEOTIDE SEQUENCE [LARGE SCALE GENOMIC DNA]</scope>
    <source>
        <strain evidence="1 2">H2</strain>
    </source>
</reference>
<keyword evidence="2" id="KW-1185">Reference proteome</keyword>
<protein>
    <submittedName>
        <fullName evidence="1">Uncharacterized protein</fullName>
    </submittedName>
</protein>
<accession>A0A6B8KLL2</accession>
<dbReference type="EMBL" id="CP046052">
    <property type="protein sequence ID" value="QGM48081.1"/>
    <property type="molecule type" value="Genomic_DNA"/>
</dbReference>